<name>A0ABR0R0N4_GOSAR</name>
<dbReference type="Proteomes" id="UP001358586">
    <property type="component" value="Chromosome 1"/>
</dbReference>
<evidence type="ECO:0008006" key="3">
    <source>
        <dbReference type="Google" id="ProtNLM"/>
    </source>
</evidence>
<proteinExistence type="predicted"/>
<protein>
    <recommendedName>
        <fullName evidence="3">RNase H type-1 domain-containing protein</fullName>
    </recommendedName>
</protein>
<gene>
    <name evidence="1" type="ORF">PVK06_000917</name>
</gene>
<keyword evidence="2" id="KW-1185">Reference proteome</keyword>
<organism evidence="1 2">
    <name type="scientific">Gossypium arboreum</name>
    <name type="common">Tree cotton</name>
    <name type="synonym">Gossypium nanking</name>
    <dbReference type="NCBI Taxonomy" id="29729"/>
    <lineage>
        <taxon>Eukaryota</taxon>
        <taxon>Viridiplantae</taxon>
        <taxon>Streptophyta</taxon>
        <taxon>Embryophyta</taxon>
        <taxon>Tracheophyta</taxon>
        <taxon>Spermatophyta</taxon>
        <taxon>Magnoliopsida</taxon>
        <taxon>eudicotyledons</taxon>
        <taxon>Gunneridae</taxon>
        <taxon>Pentapetalae</taxon>
        <taxon>rosids</taxon>
        <taxon>malvids</taxon>
        <taxon>Malvales</taxon>
        <taxon>Malvaceae</taxon>
        <taxon>Malvoideae</taxon>
        <taxon>Gossypium</taxon>
    </lineage>
</organism>
<accession>A0ABR0R0N4</accession>
<reference evidence="1 2" key="1">
    <citation type="submission" date="2023-03" db="EMBL/GenBank/DDBJ databases">
        <title>WGS of Gossypium arboreum.</title>
        <authorList>
            <person name="Yu D."/>
        </authorList>
    </citation>
    <scope>NUCLEOTIDE SEQUENCE [LARGE SCALE GENOMIC DNA]</scope>
    <source>
        <tissue evidence="1">Leaf</tissue>
    </source>
</reference>
<sequence length="105" mass="11824">MDFDEEMVAHKEDNSPIMFSEGLKCPRVHATISRVSGYEDSNETFGTFLNFSSCQFQFIAREGNKAAHAMTTEGLRADEDLLWVEDAPSKAMEAVDSDQRFSRPP</sequence>
<evidence type="ECO:0000313" key="1">
    <source>
        <dbReference type="EMBL" id="KAK5844776.1"/>
    </source>
</evidence>
<comment type="caution">
    <text evidence="1">The sequence shown here is derived from an EMBL/GenBank/DDBJ whole genome shotgun (WGS) entry which is preliminary data.</text>
</comment>
<dbReference type="EMBL" id="JARKNE010000001">
    <property type="protein sequence ID" value="KAK5844776.1"/>
    <property type="molecule type" value="Genomic_DNA"/>
</dbReference>
<evidence type="ECO:0000313" key="2">
    <source>
        <dbReference type="Proteomes" id="UP001358586"/>
    </source>
</evidence>